<evidence type="ECO:0000313" key="3">
    <source>
        <dbReference type="Proteomes" id="UP000002316"/>
    </source>
</evidence>
<feature type="transmembrane region" description="Helical" evidence="1">
    <location>
        <begin position="74"/>
        <end position="93"/>
    </location>
</feature>
<dbReference type="KEGG" id="tbg:TbgDal_XI11820"/>
<dbReference type="Proteomes" id="UP000002316">
    <property type="component" value="Chromosome 11"/>
</dbReference>
<organism evidence="2 3">
    <name type="scientific">Trypanosoma brucei gambiense (strain MHOM/CI/86/DAL972)</name>
    <dbReference type="NCBI Taxonomy" id="679716"/>
    <lineage>
        <taxon>Eukaryota</taxon>
        <taxon>Discoba</taxon>
        <taxon>Euglenozoa</taxon>
        <taxon>Kinetoplastea</taxon>
        <taxon>Metakinetoplastina</taxon>
        <taxon>Trypanosomatida</taxon>
        <taxon>Trypanosomatidae</taxon>
        <taxon>Trypanosoma</taxon>
    </lineage>
</organism>
<keyword evidence="1" id="KW-1133">Transmembrane helix</keyword>
<accession>D0A8R2</accession>
<gene>
    <name evidence="2" type="ORF">TbgDal_XI11820</name>
</gene>
<dbReference type="GeneID" id="23866335"/>
<dbReference type="EMBL" id="FN554974">
    <property type="protein sequence ID" value="CBH18063.1"/>
    <property type="molecule type" value="Genomic_DNA"/>
</dbReference>
<dbReference type="RefSeq" id="XP_011780327.1">
    <property type="nucleotide sequence ID" value="XM_011782025.1"/>
</dbReference>
<feature type="transmembrane region" description="Helical" evidence="1">
    <location>
        <begin position="99"/>
        <end position="118"/>
    </location>
</feature>
<reference evidence="3" key="1">
    <citation type="journal article" date="2010" name="PLoS Negl. Trop. Dis.">
        <title>The genome sequence of Trypanosoma brucei gambiense, causative agent of chronic human african trypanosomiasis.</title>
        <authorList>
            <person name="Jackson A.P."/>
            <person name="Sanders M."/>
            <person name="Berry A."/>
            <person name="McQuillan J."/>
            <person name="Aslett M.A."/>
            <person name="Quail M.A."/>
            <person name="Chukualim B."/>
            <person name="Capewell P."/>
            <person name="MacLeod A."/>
            <person name="Melville S.E."/>
            <person name="Gibson W."/>
            <person name="Barry J.D."/>
            <person name="Berriman M."/>
            <person name="Hertz-Fowler C."/>
        </authorList>
    </citation>
    <scope>NUCLEOTIDE SEQUENCE [LARGE SCALE GENOMIC DNA]</scope>
    <source>
        <strain evidence="3">MHOM/CI/86/DAL972</strain>
    </source>
</reference>
<dbReference type="AlphaFoldDB" id="D0A8R2"/>
<evidence type="ECO:0000313" key="2">
    <source>
        <dbReference type="EMBL" id="CBH18063.1"/>
    </source>
</evidence>
<keyword evidence="1" id="KW-0812">Transmembrane</keyword>
<proteinExistence type="predicted"/>
<protein>
    <submittedName>
        <fullName evidence="2">Uncharacterized protein</fullName>
    </submittedName>
</protein>
<keyword evidence="1" id="KW-0472">Membrane</keyword>
<evidence type="ECO:0000256" key="1">
    <source>
        <dbReference type="SAM" id="Phobius"/>
    </source>
</evidence>
<sequence>MYMRISKSPQAAFFHTYIHRREGEQGGKDILGVGKMRKGACGTSSLLSLSTSTPKRREKWYAQNRQKKKKKTNTCNSVLLSLKLLCGTAPLFLKNLLPLFLQMLFLIYLLFFFFLLLLF</sequence>
<name>D0A8R2_TRYB9</name>